<gene>
    <name evidence="2" type="ORF">CAMP_LOCUS9689</name>
</gene>
<evidence type="ECO:0000313" key="2">
    <source>
        <dbReference type="EMBL" id="CAI5447052.1"/>
    </source>
</evidence>
<dbReference type="Pfam" id="PF08277">
    <property type="entry name" value="PAN_3"/>
    <property type="match status" value="1"/>
</dbReference>
<proteinExistence type="predicted"/>
<dbReference type="EMBL" id="CANHGI010000004">
    <property type="protein sequence ID" value="CAI5447052.1"/>
    <property type="molecule type" value="Genomic_DNA"/>
</dbReference>
<dbReference type="SMART" id="SM00605">
    <property type="entry name" value="CW"/>
    <property type="match status" value="1"/>
</dbReference>
<dbReference type="InterPro" id="IPR006583">
    <property type="entry name" value="PAN-3_domain"/>
</dbReference>
<accession>A0A9P1N120</accession>
<organism evidence="2 3">
    <name type="scientific">Caenorhabditis angaria</name>
    <dbReference type="NCBI Taxonomy" id="860376"/>
    <lineage>
        <taxon>Eukaryota</taxon>
        <taxon>Metazoa</taxon>
        <taxon>Ecdysozoa</taxon>
        <taxon>Nematoda</taxon>
        <taxon>Chromadorea</taxon>
        <taxon>Rhabditida</taxon>
        <taxon>Rhabditina</taxon>
        <taxon>Rhabditomorpha</taxon>
        <taxon>Rhabditoidea</taxon>
        <taxon>Rhabditidae</taxon>
        <taxon>Peloderinae</taxon>
        <taxon>Caenorhabditis</taxon>
    </lineage>
</organism>
<evidence type="ECO:0000313" key="3">
    <source>
        <dbReference type="Proteomes" id="UP001152747"/>
    </source>
</evidence>
<protein>
    <recommendedName>
        <fullName evidence="1">PAN-3 domain-containing protein</fullName>
    </recommendedName>
</protein>
<reference evidence="2" key="1">
    <citation type="submission" date="2022-11" db="EMBL/GenBank/DDBJ databases">
        <authorList>
            <person name="Kikuchi T."/>
        </authorList>
    </citation>
    <scope>NUCLEOTIDE SEQUENCE</scope>
    <source>
        <strain evidence="2">PS1010</strain>
    </source>
</reference>
<evidence type="ECO:0000259" key="1">
    <source>
        <dbReference type="SMART" id="SM00605"/>
    </source>
</evidence>
<dbReference type="AlphaFoldDB" id="A0A9P1N120"/>
<dbReference type="PANTHER" id="PTHR47629">
    <property type="entry name" value="C-TYPE LECTIN-RELATED"/>
    <property type="match status" value="1"/>
</dbReference>
<keyword evidence="3" id="KW-1185">Reference proteome</keyword>
<comment type="caution">
    <text evidence="2">The sequence shown here is derived from an EMBL/GenBank/DDBJ whole genome shotgun (WGS) entry which is preliminary data.</text>
</comment>
<sequence>MIIIVWGKPVDFSGCSRIEELENGKDCIDYCEDNVNCILAHITSSDCYNCEGEGMVESLTSSENQKIAFKTNSTTCSKTEFIDYYYNDYTMKYQNDGGYWNVVKNEVPWECEGEWKIFERALGFWCVKLFYIEEKVNVTNTTSNQFCESKDSTLSALEDMNMTNWVKEAAQSYLENWRCRGYQQTRLGEDLARNLKCHIQKIDC</sequence>
<dbReference type="Proteomes" id="UP001152747">
    <property type="component" value="Unassembled WGS sequence"/>
</dbReference>
<name>A0A9P1N120_9PELO</name>
<feature type="domain" description="PAN-3" evidence="1">
    <location>
        <begin position="2"/>
        <end position="109"/>
    </location>
</feature>